<evidence type="ECO:0000313" key="1">
    <source>
        <dbReference type="EMBL" id="PWZ52144.1"/>
    </source>
</evidence>
<accession>A0A317Y377</accession>
<reference evidence="1" key="1">
    <citation type="journal article" date="2018" name="Nat. Genet.">
        <title>Extensive intraspecific gene order and gene structural variations between Mo17 and other maize genomes.</title>
        <authorList>
            <person name="Sun S."/>
            <person name="Zhou Y."/>
            <person name="Chen J."/>
            <person name="Shi J."/>
            <person name="Zhao H."/>
            <person name="Zhao H."/>
            <person name="Song W."/>
            <person name="Zhang M."/>
            <person name="Cui Y."/>
            <person name="Dong X."/>
            <person name="Liu H."/>
            <person name="Ma X."/>
            <person name="Jiao Y."/>
            <person name="Wang B."/>
            <person name="Wei X."/>
            <person name="Stein J.C."/>
            <person name="Glaubitz J.C."/>
            <person name="Lu F."/>
            <person name="Yu G."/>
            <person name="Liang C."/>
            <person name="Fengler K."/>
            <person name="Li B."/>
            <person name="Rafalski A."/>
            <person name="Schnable P.S."/>
            <person name="Ware D.H."/>
            <person name="Buckler E.S."/>
            <person name="Lai J."/>
        </authorList>
    </citation>
    <scope>NUCLEOTIDE SEQUENCE [LARGE SCALE GENOMIC DNA]</scope>
    <source>
        <tissue evidence="1">Seedling</tissue>
    </source>
</reference>
<protein>
    <recommendedName>
        <fullName evidence="2">Pentatricopeptide repeat-containing protein</fullName>
    </recommendedName>
</protein>
<dbReference type="PROSITE" id="PS51257">
    <property type="entry name" value="PROKAR_LIPOPROTEIN"/>
    <property type="match status" value="1"/>
</dbReference>
<sequence length="217" mass="22849">MHGERSRERGGGGGAGNGGAALIGIGGGGCLRNGRGRAQLSVATLCCTVHRTTSALNAILVALCYSSRSSPTLLRAAPVVLLRAAPHAASDTATFRILTATLCCAGQPSAVADLLRCMPPLLLDPDPCHCRAVLAYLCCRGAPARDTLTFLDDMRRPRAEGRREGRRVGGRPDRGGFAAGGLRRAGRSWRLRRARSCRARGLRWAGGRISPVTARAR</sequence>
<organism evidence="1">
    <name type="scientific">Zea mays</name>
    <name type="common">Maize</name>
    <dbReference type="NCBI Taxonomy" id="4577"/>
    <lineage>
        <taxon>Eukaryota</taxon>
        <taxon>Viridiplantae</taxon>
        <taxon>Streptophyta</taxon>
        <taxon>Embryophyta</taxon>
        <taxon>Tracheophyta</taxon>
        <taxon>Spermatophyta</taxon>
        <taxon>Magnoliopsida</taxon>
        <taxon>Liliopsida</taxon>
        <taxon>Poales</taxon>
        <taxon>Poaceae</taxon>
        <taxon>PACMAD clade</taxon>
        <taxon>Panicoideae</taxon>
        <taxon>Andropogonodae</taxon>
        <taxon>Andropogoneae</taxon>
        <taxon>Tripsacinae</taxon>
        <taxon>Zea</taxon>
    </lineage>
</organism>
<gene>
    <name evidence="1" type="ORF">Zm00014a_006382</name>
</gene>
<name>A0A317Y377_MAIZE</name>
<dbReference type="AlphaFoldDB" id="A0A317Y377"/>
<comment type="caution">
    <text evidence="1">The sequence shown here is derived from an EMBL/GenBank/DDBJ whole genome shotgun (WGS) entry which is preliminary data.</text>
</comment>
<evidence type="ECO:0008006" key="2">
    <source>
        <dbReference type="Google" id="ProtNLM"/>
    </source>
</evidence>
<dbReference type="Proteomes" id="UP000251960">
    <property type="component" value="Chromosome 1"/>
</dbReference>
<dbReference type="EMBL" id="NCVQ01000001">
    <property type="protein sequence ID" value="PWZ52144.1"/>
    <property type="molecule type" value="Genomic_DNA"/>
</dbReference>
<proteinExistence type="predicted"/>
<dbReference type="ExpressionAtlas" id="A0A317Y377">
    <property type="expression patterns" value="baseline"/>
</dbReference>